<evidence type="ECO:0000259" key="2">
    <source>
        <dbReference type="Pfam" id="PF16747"/>
    </source>
</evidence>
<evidence type="ECO:0000313" key="3">
    <source>
        <dbReference type="EMBL" id="MBX7458314.1"/>
    </source>
</evidence>
<keyword evidence="1" id="KW-0732">Signal</keyword>
<dbReference type="InterPro" id="IPR031939">
    <property type="entry name" value="Adhesin_E-like"/>
</dbReference>
<feature type="domain" description="Surface-adhesin protein E-like" evidence="2">
    <location>
        <begin position="29"/>
        <end position="121"/>
    </location>
</feature>
<evidence type="ECO:0000313" key="4">
    <source>
        <dbReference type="Proteomes" id="UP000783253"/>
    </source>
</evidence>
<name>A0ABS7IXN9_9SPHN</name>
<accession>A0ABS7IXN9</accession>
<feature type="signal peptide" evidence="1">
    <location>
        <begin position="1"/>
        <end position="21"/>
    </location>
</feature>
<dbReference type="Pfam" id="PF16747">
    <property type="entry name" value="Adhesin_E"/>
    <property type="match status" value="1"/>
</dbReference>
<dbReference type="EMBL" id="JAIGNK010000002">
    <property type="protein sequence ID" value="MBX7458314.1"/>
    <property type="molecule type" value="Genomic_DNA"/>
</dbReference>
<feature type="chain" id="PRO_5046977406" description="Surface-adhesin protein E-like domain-containing protein" evidence="1">
    <location>
        <begin position="22"/>
        <end position="151"/>
    </location>
</feature>
<dbReference type="Proteomes" id="UP000783253">
    <property type="component" value="Unassembled WGS sequence"/>
</dbReference>
<evidence type="ECO:0000256" key="1">
    <source>
        <dbReference type="SAM" id="SignalP"/>
    </source>
</evidence>
<comment type="caution">
    <text evidence="3">The sequence shown here is derived from an EMBL/GenBank/DDBJ whole genome shotgun (WGS) entry which is preliminary data.</text>
</comment>
<sequence length="151" mass="16496">MMKFRIALGAALTCLAAPAFAEGRYQFVYIDDDTAVLVDDNSLRKLASSRVRLWAAMIKAESDPDYVLTNFELDCSSRDIRAVHAISYKNEEVANSAPYTNPAQPIAPNSVAEAVANYACDDVLIAGLRRDKVDAEMLGTFKGALQNMAKD</sequence>
<protein>
    <recommendedName>
        <fullName evidence="2">Surface-adhesin protein E-like domain-containing protein</fullName>
    </recommendedName>
</protein>
<proteinExistence type="predicted"/>
<keyword evidence="4" id="KW-1185">Reference proteome</keyword>
<organism evidence="3 4">
    <name type="scientific">Qipengyuania polymorpha</name>
    <dbReference type="NCBI Taxonomy" id="2867234"/>
    <lineage>
        <taxon>Bacteria</taxon>
        <taxon>Pseudomonadati</taxon>
        <taxon>Pseudomonadota</taxon>
        <taxon>Alphaproteobacteria</taxon>
        <taxon>Sphingomonadales</taxon>
        <taxon>Erythrobacteraceae</taxon>
        <taxon>Qipengyuania</taxon>
    </lineage>
</organism>
<dbReference type="RefSeq" id="WP_221573682.1">
    <property type="nucleotide sequence ID" value="NZ_JAIGNK010000002.1"/>
</dbReference>
<reference evidence="3 4" key="1">
    <citation type="submission" date="2021-08" db="EMBL/GenBank/DDBJ databases">
        <title>Comparative Genomics Analysis of the Genus Qipengyuania Reveals Extensive Genetic Diversity and Metabolic Versatility, Including the Description of Fifteen Novel Species.</title>
        <authorList>
            <person name="Liu Y."/>
        </authorList>
    </citation>
    <scope>NUCLEOTIDE SEQUENCE [LARGE SCALE GENOMIC DNA]</scope>
    <source>
        <strain evidence="3 4">1NDH17</strain>
    </source>
</reference>
<gene>
    <name evidence="3" type="ORF">K3152_08660</name>
</gene>